<proteinExistence type="predicted"/>
<sequence length="27" mass="2975">MSAVCLKPNFANVRKAEVGEKITQVLQ</sequence>
<gene>
    <name evidence="1" type="ORF">METZ01_LOCUS279907</name>
</gene>
<protein>
    <submittedName>
        <fullName evidence="1">Uncharacterized protein</fullName>
    </submittedName>
</protein>
<evidence type="ECO:0000313" key="1">
    <source>
        <dbReference type="EMBL" id="SVC27053.1"/>
    </source>
</evidence>
<dbReference type="EMBL" id="UINC01082357">
    <property type="protein sequence ID" value="SVC27053.1"/>
    <property type="molecule type" value="Genomic_DNA"/>
</dbReference>
<accession>A0A382KU43</accession>
<reference evidence="1" key="1">
    <citation type="submission" date="2018-05" db="EMBL/GenBank/DDBJ databases">
        <authorList>
            <person name="Lanie J.A."/>
            <person name="Ng W.-L."/>
            <person name="Kazmierczak K.M."/>
            <person name="Andrzejewski T.M."/>
            <person name="Davidsen T.M."/>
            <person name="Wayne K.J."/>
            <person name="Tettelin H."/>
            <person name="Glass J.I."/>
            <person name="Rusch D."/>
            <person name="Podicherti R."/>
            <person name="Tsui H.-C.T."/>
            <person name="Winkler M.E."/>
        </authorList>
    </citation>
    <scope>NUCLEOTIDE SEQUENCE</scope>
</reference>
<organism evidence="1">
    <name type="scientific">marine metagenome</name>
    <dbReference type="NCBI Taxonomy" id="408172"/>
    <lineage>
        <taxon>unclassified sequences</taxon>
        <taxon>metagenomes</taxon>
        <taxon>ecological metagenomes</taxon>
    </lineage>
</organism>
<name>A0A382KU43_9ZZZZ</name>
<dbReference type="AlphaFoldDB" id="A0A382KU43"/>